<accession>A0ACB6ZLG8</accession>
<reference evidence="1" key="1">
    <citation type="submission" date="2019-10" db="EMBL/GenBank/DDBJ databases">
        <authorList>
            <consortium name="DOE Joint Genome Institute"/>
            <person name="Kuo A."/>
            <person name="Miyauchi S."/>
            <person name="Kiss E."/>
            <person name="Drula E."/>
            <person name="Kohler A."/>
            <person name="Sanchez-Garcia M."/>
            <person name="Andreopoulos B."/>
            <person name="Barry K.W."/>
            <person name="Bonito G."/>
            <person name="Buee M."/>
            <person name="Carver A."/>
            <person name="Chen C."/>
            <person name="Cichocki N."/>
            <person name="Clum A."/>
            <person name="Culley D."/>
            <person name="Crous P.W."/>
            <person name="Fauchery L."/>
            <person name="Girlanda M."/>
            <person name="Hayes R."/>
            <person name="Keri Z."/>
            <person name="Labutti K."/>
            <person name="Lipzen A."/>
            <person name="Lombard V."/>
            <person name="Magnuson J."/>
            <person name="Maillard F."/>
            <person name="Morin E."/>
            <person name="Murat C."/>
            <person name="Nolan M."/>
            <person name="Ohm R."/>
            <person name="Pangilinan J."/>
            <person name="Pereira M."/>
            <person name="Perotto S."/>
            <person name="Peter M."/>
            <person name="Riley R."/>
            <person name="Sitrit Y."/>
            <person name="Stielow B."/>
            <person name="Szollosi G."/>
            <person name="Zifcakova L."/>
            <person name="Stursova M."/>
            <person name="Spatafora J.W."/>
            <person name="Tedersoo L."/>
            <person name="Vaario L.-M."/>
            <person name="Yamada A."/>
            <person name="Yan M."/>
            <person name="Wang P."/>
            <person name="Xu J."/>
            <person name="Bruns T."/>
            <person name="Baldrian P."/>
            <person name="Vilgalys R."/>
            <person name="Henrissat B."/>
            <person name="Grigoriev I.V."/>
            <person name="Hibbett D."/>
            <person name="Nagy L.G."/>
            <person name="Martin F.M."/>
        </authorList>
    </citation>
    <scope>NUCLEOTIDE SEQUENCE</scope>
    <source>
        <strain evidence="1">P2</strain>
    </source>
</reference>
<evidence type="ECO:0000313" key="1">
    <source>
        <dbReference type="EMBL" id="KAF9650399.1"/>
    </source>
</evidence>
<gene>
    <name evidence="1" type="ORF">BDM02DRAFT_3093177</name>
</gene>
<sequence length="141" mass="15758">LERQDVEMDEPLRPLTSLKWPYVPDKSAYPDPLKRDDPKTVQLSQYEAIATSAAVRKTLSEHPNLKPLLRSIDSLRDTEREAALQRALGVSQEDYQGDSCIIRLGTCEDDIEAVRKLSAVIEAAIRGDRPNTLGLDLDSGR</sequence>
<proteinExistence type="predicted"/>
<protein>
    <submittedName>
        <fullName evidence="1">Uncharacterized protein</fullName>
    </submittedName>
</protein>
<keyword evidence="2" id="KW-1185">Reference proteome</keyword>
<organism evidence="1 2">
    <name type="scientific">Thelephora ganbajun</name>
    <name type="common">Ganba fungus</name>
    <dbReference type="NCBI Taxonomy" id="370292"/>
    <lineage>
        <taxon>Eukaryota</taxon>
        <taxon>Fungi</taxon>
        <taxon>Dikarya</taxon>
        <taxon>Basidiomycota</taxon>
        <taxon>Agaricomycotina</taxon>
        <taxon>Agaricomycetes</taxon>
        <taxon>Thelephorales</taxon>
        <taxon>Thelephoraceae</taxon>
        <taxon>Thelephora</taxon>
    </lineage>
</organism>
<feature type="non-terminal residue" evidence="1">
    <location>
        <position position="1"/>
    </location>
</feature>
<evidence type="ECO:0000313" key="2">
    <source>
        <dbReference type="Proteomes" id="UP000886501"/>
    </source>
</evidence>
<dbReference type="EMBL" id="MU117985">
    <property type="protein sequence ID" value="KAF9650399.1"/>
    <property type="molecule type" value="Genomic_DNA"/>
</dbReference>
<dbReference type="Proteomes" id="UP000886501">
    <property type="component" value="Unassembled WGS sequence"/>
</dbReference>
<comment type="caution">
    <text evidence="1">The sequence shown here is derived from an EMBL/GenBank/DDBJ whole genome shotgun (WGS) entry which is preliminary data.</text>
</comment>
<name>A0ACB6ZLG8_THEGA</name>
<reference evidence="1" key="2">
    <citation type="journal article" date="2020" name="Nat. Commun.">
        <title>Large-scale genome sequencing of mycorrhizal fungi provides insights into the early evolution of symbiotic traits.</title>
        <authorList>
            <person name="Miyauchi S."/>
            <person name="Kiss E."/>
            <person name="Kuo A."/>
            <person name="Drula E."/>
            <person name="Kohler A."/>
            <person name="Sanchez-Garcia M."/>
            <person name="Morin E."/>
            <person name="Andreopoulos B."/>
            <person name="Barry K.W."/>
            <person name="Bonito G."/>
            <person name="Buee M."/>
            <person name="Carver A."/>
            <person name="Chen C."/>
            <person name="Cichocki N."/>
            <person name="Clum A."/>
            <person name="Culley D."/>
            <person name="Crous P.W."/>
            <person name="Fauchery L."/>
            <person name="Girlanda M."/>
            <person name="Hayes R.D."/>
            <person name="Keri Z."/>
            <person name="LaButti K."/>
            <person name="Lipzen A."/>
            <person name="Lombard V."/>
            <person name="Magnuson J."/>
            <person name="Maillard F."/>
            <person name="Murat C."/>
            <person name="Nolan M."/>
            <person name="Ohm R.A."/>
            <person name="Pangilinan J."/>
            <person name="Pereira M.F."/>
            <person name="Perotto S."/>
            <person name="Peter M."/>
            <person name="Pfister S."/>
            <person name="Riley R."/>
            <person name="Sitrit Y."/>
            <person name="Stielow J.B."/>
            <person name="Szollosi G."/>
            <person name="Zifcakova L."/>
            <person name="Stursova M."/>
            <person name="Spatafora J.W."/>
            <person name="Tedersoo L."/>
            <person name="Vaario L.M."/>
            <person name="Yamada A."/>
            <person name="Yan M."/>
            <person name="Wang P."/>
            <person name="Xu J."/>
            <person name="Bruns T."/>
            <person name="Baldrian P."/>
            <person name="Vilgalys R."/>
            <person name="Dunand C."/>
            <person name="Henrissat B."/>
            <person name="Grigoriev I.V."/>
            <person name="Hibbett D."/>
            <person name="Nagy L.G."/>
            <person name="Martin F.M."/>
        </authorList>
    </citation>
    <scope>NUCLEOTIDE SEQUENCE</scope>
    <source>
        <strain evidence="1">P2</strain>
    </source>
</reference>